<comment type="caution">
    <text evidence="1">The sequence shown here is derived from an EMBL/GenBank/DDBJ whole genome shotgun (WGS) entry which is preliminary data.</text>
</comment>
<evidence type="ECO:0000313" key="2">
    <source>
        <dbReference type="Proteomes" id="UP001195483"/>
    </source>
</evidence>
<sequence length="72" mass="8220">MNKRISESTPFVRDEVQFACHCRGWNGICTELLMFDFVCEVWNFKNCDSLQILAIRVHVVTKSAINIAVIAS</sequence>
<protein>
    <submittedName>
        <fullName evidence="1">Uncharacterized protein</fullName>
    </submittedName>
</protein>
<reference evidence="1" key="3">
    <citation type="submission" date="2023-05" db="EMBL/GenBank/DDBJ databases">
        <authorList>
            <person name="Smith C.H."/>
        </authorList>
    </citation>
    <scope>NUCLEOTIDE SEQUENCE</scope>
    <source>
        <strain evidence="1">CHS0354</strain>
        <tissue evidence="1">Mantle</tissue>
    </source>
</reference>
<accession>A0AAE0TKH0</accession>
<proteinExistence type="predicted"/>
<name>A0AAE0TKH0_9BIVA</name>
<dbReference type="EMBL" id="JAEAOA010000858">
    <property type="protein sequence ID" value="KAK3611906.1"/>
    <property type="molecule type" value="Genomic_DNA"/>
</dbReference>
<dbReference type="AlphaFoldDB" id="A0AAE0TKH0"/>
<dbReference type="Proteomes" id="UP001195483">
    <property type="component" value="Unassembled WGS sequence"/>
</dbReference>
<gene>
    <name evidence="1" type="ORF">CHS0354_013970</name>
</gene>
<organism evidence="1 2">
    <name type="scientific">Potamilus streckersoni</name>
    <dbReference type="NCBI Taxonomy" id="2493646"/>
    <lineage>
        <taxon>Eukaryota</taxon>
        <taxon>Metazoa</taxon>
        <taxon>Spiralia</taxon>
        <taxon>Lophotrochozoa</taxon>
        <taxon>Mollusca</taxon>
        <taxon>Bivalvia</taxon>
        <taxon>Autobranchia</taxon>
        <taxon>Heteroconchia</taxon>
        <taxon>Palaeoheterodonta</taxon>
        <taxon>Unionida</taxon>
        <taxon>Unionoidea</taxon>
        <taxon>Unionidae</taxon>
        <taxon>Ambleminae</taxon>
        <taxon>Lampsilini</taxon>
        <taxon>Potamilus</taxon>
    </lineage>
</organism>
<reference evidence="1" key="2">
    <citation type="journal article" date="2021" name="Genome Biol. Evol.">
        <title>Developing a high-quality reference genome for a parasitic bivalve with doubly uniparental inheritance (Bivalvia: Unionida).</title>
        <authorList>
            <person name="Smith C.H."/>
        </authorList>
    </citation>
    <scope>NUCLEOTIDE SEQUENCE</scope>
    <source>
        <strain evidence="1">CHS0354</strain>
        <tissue evidence="1">Mantle</tissue>
    </source>
</reference>
<keyword evidence="2" id="KW-1185">Reference proteome</keyword>
<reference evidence="1" key="1">
    <citation type="journal article" date="2021" name="Genome Biol. Evol.">
        <title>A High-Quality Reference Genome for a Parasitic Bivalve with Doubly Uniparental Inheritance (Bivalvia: Unionida).</title>
        <authorList>
            <person name="Smith C.H."/>
        </authorList>
    </citation>
    <scope>NUCLEOTIDE SEQUENCE</scope>
    <source>
        <strain evidence="1">CHS0354</strain>
    </source>
</reference>
<evidence type="ECO:0000313" key="1">
    <source>
        <dbReference type="EMBL" id="KAK3611906.1"/>
    </source>
</evidence>